<reference evidence="1 2" key="1">
    <citation type="submission" date="2017-09" db="EMBL/GenBank/DDBJ databases">
        <title>Large-scale bioinformatics analysis of Bacillus genomes uncovers conserved roles of natural products in bacterial physiology.</title>
        <authorList>
            <consortium name="Agbiome Team Llc"/>
            <person name="Bleich R.M."/>
            <person name="Grubbs K.J."/>
            <person name="Santa Maria K.C."/>
            <person name="Allen S.E."/>
            <person name="Farag S."/>
            <person name="Shank E.A."/>
            <person name="Bowers A."/>
        </authorList>
    </citation>
    <scope>NUCLEOTIDE SEQUENCE [LARGE SCALE GENOMIC DNA]</scope>
    <source>
        <strain evidence="1 2">AFS050027</strain>
    </source>
</reference>
<evidence type="ECO:0000313" key="2">
    <source>
        <dbReference type="Proteomes" id="UP000223777"/>
    </source>
</evidence>
<organism evidence="1 2">
    <name type="scientific">Bacillus cereus</name>
    <dbReference type="NCBI Taxonomy" id="1396"/>
    <lineage>
        <taxon>Bacteria</taxon>
        <taxon>Bacillati</taxon>
        <taxon>Bacillota</taxon>
        <taxon>Bacilli</taxon>
        <taxon>Bacillales</taxon>
        <taxon>Bacillaceae</taxon>
        <taxon>Bacillus</taxon>
        <taxon>Bacillus cereus group</taxon>
    </lineage>
</organism>
<dbReference type="RefSeq" id="WP_098765304.1">
    <property type="nucleotide sequence ID" value="NZ_NUIL01000024.1"/>
</dbReference>
<evidence type="ECO:0000313" key="1">
    <source>
        <dbReference type="EMBL" id="PGO26414.1"/>
    </source>
</evidence>
<gene>
    <name evidence="1" type="ORF">CN984_17770</name>
</gene>
<dbReference type="EMBL" id="NUIL01000024">
    <property type="protein sequence ID" value="PGO26414.1"/>
    <property type="molecule type" value="Genomic_DNA"/>
</dbReference>
<proteinExistence type="predicted"/>
<sequence length="107" mass="12892">MNRRLTMTMINILMSEYSNRNVPMVHTYLKWYLDPNEKFNLVNDLEMTAQVLMERRVTFLIDLISNIDWRVARILYALCDEYKYPYSYRMKLELKIDIQKGGIDSVT</sequence>
<protein>
    <submittedName>
        <fullName evidence="1">Uncharacterized protein</fullName>
    </submittedName>
</protein>
<name>A0A2B9PV22_BACCE</name>
<accession>A0A2B9PV22</accession>
<dbReference type="Proteomes" id="UP000223777">
    <property type="component" value="Unassembled WGS sequence"/>
</dbReference>
<comment type="caution">
    <text evidence="1">The sequence shown here is derived from an EMBL/GenBank/DDBJ whole genome shotgun (WGS) entry which is preliminary data.</text>
</comment>
<dbReference type="AlphaFoldDB" id="A0A2B9PV22"/>